<organism evidence="2">
    <name type="scientific">hydrothermal vent metagenome</name>
    <dbReference type="NCBI Taxonomy" id="652676"/>
    <lineage>
        <taxon>unclassified sequences</taxon>
        <taxon>metagenomes</taxon>
        <taxon>ecological metagenomes</taxon>
    </lineage>
</organism>
<reference evidence="2" key="1">
    <citation type="submission" date="2015-10" db="EMBL/GenBank/DDBJ databases">
        <authorList>
            <person name="Gilbert D.G."/>
        </authorList>
    </citation>
    <scope>NUCLEOTIDE SEQUENCE</scope>
</reference>
<evidence type="ECO:0000256" key="1">
    <source>
        <dbReference type="SAM" id="MobiDB-lite"/>
    </source>
</evidence>
<keyword evidence="2" id="KW-0378">Hydrolase</keyword>
<proteinExistence type="predicted"/>
<gene>
    <name evidence="2" type="ORF">MGWOODY_Smn2892</name>
</gene>
<name>A0A160TKH9_9ZZZZ</name>
<evidence type="ECO:0000313" key="2">
    <source>
        <dbReference type="EMBL" id="CUS45710.1"/>
    </source>
</evidence>
<feature type="region of interest" description="Disordered" evidence="1">
    <location>
        <begin position="67"/>
        <end position="100"/>
    </location>
</feature>
<dbReference type="GO" id="GO:0008800">
    <property type="term" value="F:beta-lactamase activity"/>
    <property type="evidence" value="ECO:0007669"/>
    <property type="project" value="UniProtKB-EC"/>
</dbReference>
<dbReference type="AlphaFoldDB" id="A0A160TKH9"/>
<dbReference type="EMBL" id="CZQE01000292">
    <property type="protein sequence ID" value="CUS45710.1"/>
    <property type="molecule type" value="Genomic_DNA"/>
</dbReference>
<sequence>MAHGFMVAREATPRMIGHGGNTVDFHSYLLLAPEADFGFFVSTTGGPDSSPARTELSNAIIGRLFPAKPAQRASGEEAPPPLGQYRANRRDYGKPADPAGDLTVSVAGPNAVITKDSQETLHWERIGPHLYERVTGARDGGPYDRLEFYGSSADPRLSFASSPHQTWHLVKP</sequence>
<dbReference type="EC" id="3.5.2.6" evidence="2"/>
<protein>
    <submittedName>
        <fullName evidence="2">Beta-lactamase</fullName>
        <ecNumber evidence="2">3.5.2.6</ecNumber>
    </submittedName>
</protein>
<dbReference type="SUPFAM" id="SSF56601">
    <property type="entry name" value="beta-lactamase/transpeptidase-like"/>
    <property type="match status" value="1"/>
</dbReference>
<dbReference type="InterPro" id="IPR012338">
    <property type="entry name" value="Beta-lactam/transpept-like"/>
</dbReference>
<accession>A0A160TKH9</accession>